<dbReference type="OrthoDB" id="9786526at2"/>
<evidence type="ECO:0000256" key="1">
    <source>
        <dbReference type="ARBA" id="ARBA00009437"/>
    </source>
</evidence>
<sequence>MNKLEAMTAFCVVAEQQNFSAAARELGVSNTLVSRHVKQLEQTLGCLLLKRNTRKVYLTPAGEQYLEQIRPLLKKLNSVEAMMGQFSEQPSGKLTISTTFEMGGQYFAPLIAKYRKQYPKVELNIRLANSPADLFESDIDLAFRVAPNLPNASYIAQSIGQSRLSLWASPDYLAKFGEPTSPEGLIEHELLFFSHSIRKEQWIFEHNGERFTQKLPWTWSSDNGRLLNEAAASGQGIIQAPTYSVNEYVNQGRLVEVMPEYSINNLMVSAVFPHRLKLTNKISSFVAMAKAHFSEFPLP</sequence>
<organism evidence="6 7">
    <name type="scientific">Shewanella maritima</name>
    <dbReference type="NCBI Taxonomy" id="2520507"/>
    <lineage>
        <taxon>Bacteria</taxon>
        <taxon>Pseudomonadati</taxon>
        <taxon>Pseudomonadota</taxon>
        <taxon>Gammaproteobacteria</taxon>
        <taxon>Alteromonadales</taxon>
        <taxon>Shewanellaceae</taxon>
        <taxon>Shewanella</taxon>
    </lineage>
</organism>
<dbReference type="PANTHER" id="PTHR30537:SF5">
    <property type="entry name" value="HTH-TYPE TRANSCRIPTIONAL ACTIVATOR TTDR-RELATED"/>
    <property type="match status" value="1"/>
</dbReference>
<evidence type="ECO:0000256" key="2">
    <source>
        <dbReference type="ARBA" id="ARBA00023015"/>
    </source>
</evidence>
<reference evidence="6 7" key="1">
    <citation type="submission" date="2019-02" db="EMBL/GenBank/DDBJ databases">
        <title>Shewanella sp. D4-2 isolated from Dokdo Island.</title>
        <authorList>
            <person name="Baek K."/>
        </authorList>
    </citation>
    <scope>NUCLEOTIDE SEQUENCE [LARGE SCALE GENOMIC DNA]</scope>
    <source>
        <strain evidence="6 7">D4-2</strain>
    </source>
</reference>
<dbReference type="SUPFAM" id="SSF53850">
    <property type="entry name" value="Periplasmic binding protein-like II"/>
    <property type="match status" value="1"/>
</dbReference>
<dbReference type="PROSITE" id="PS50931">
    <property type="entry name" value="HTH_LYSR"/>
    <property type="match status" value="1"/>
</dbReference>
<dbReference type="AlphaFoldDB" id="A0A411PEM8"/>
<keyword evidence="7" id="KW-1185">Reference proteome</keyword>
<evidence type="ECO:0000313" key="7">
    <source>
        <dbReference type="Proteomes" id="UP000291106"/>
    </source>
</evidence>
<dbReference type="InterPro" id="IPR036388">
    <property type="entry name" value="WH-like_DNA-bd_sf"/>
</dbReference>
<name>A0A411PEM8_9GAMM</name>
<dbReference type="InterPro" id="IPR000847">
    <property type="entry name" value="LysR_HTH_N"/>
</dbReference>
<dbReference type="Proteomes" id="UP000291106">
    <property type="component" value="Chromosome"/>
</dbReference>
<proteinExistence type="inferred from homology"/>
<dbReference type="Gene3D" id="1.10.10.10">
    <property type="entry name" value="Winged helix-like DNA-binding domain superfamily/Winged helix DNA-binding domain"/>
    <property type="match status" value="1"/>
</dbReference>
<dbReference type="GO" id="GO:0006351">
    <property type="term" value="P:DNA-templated transcription"/>
    <property type="evidence" value="ECO:0007669"/>
    <property type="project" value="TreeGrafter"/>
</dbReference>
<evidence type="ECO:0000256" key="3">
    <source>
        <dbReference type="ARBA" id="ARBA00023125"/>
    </source>
</evidence>
<evidence type="ECO:0000313" key="6">
    <source>
        <dbReference type="EMBL" id="QBF82036.1"/>
    </source>
</evidence>
<evidence type="ECO:0000259" key="5">
    <source>
        <dbReference type="PROSITE" id="PS50931"/>
    </source>
</evidence>
<feature type="domain" description="HTH lysR-type" evidence="5">
    <location>
        <begin position="1"/>
        <end position="59"/>
    </location>
</feature>
<dbReference type="Pfam" id="PF00126">
    <property type="entry name" value="HTH_1"/>
    <property type="match status" value="1"/>
</dbReference>
<dbReference type="InterPro" id="IPR058163">
    <property type="entry name" value="LysR-type_TF_proteobact-type"/>
</dbReference>
<evidence type="ECO:0000256" key="4">
    <source>
        <dbReference type="ARBA" id="ARBA00023163"/>
    </source>
</evidence>
<dbReference type="CDD" id="cd08422">
    <property type="entry name" value="PBP2_CrgA_like"/>
    <property type="match status" value="1"/>
</dbReference>
<dbReference type="GO" id="GO:0043565">
    <property type="term" value="F:sequence-specific DNA binding"/>
    <property type="evidence" value="ECO:0007669"/>
    <property type="project" value="TreeGrafter"/>
</dbReference>
<gene>
    <name evidence="6" type="ORF">EXU30_04475</name>
</gene>
<dbReference type="SUPFAM" id="SSF46785">
    <property type="entry name" value="Winged helix' DNA-binding domain"/>
    <property type="match status" value="1"/>
</dbReference>
<accession>A0A411PEM8</accession>
<comment type="similarity">
    <text evidence="1">Belongs to the LysR transcriptional regulatory family.</text>
</comment>
<dbReference type="RefSeq" id="WP_130598009.1">
    <property type="nucleotide sequence ID" value="NZ_CP036200.1"/>
</dbReference>
<protein>
    <submittedName>
        <fullName evidence="6">LysR family transcriptional regulator</fullName>
    </submittedName>
</protein>
<keyword evidence="2" id="KW-0805">Transcription regulation</keyword>
<keyword evidence="3" id="KW-0238">DNA-binding</keyword>
<dbReference type="KEGG" id="smai:EXU30_04475"/>
<keyword evidence="4" id="KW-0804">Transcription</keyword>
<dbReference type="GO" id="GO:0003700">
    <property type="term" value="F:DNA-binding transcription factor activity"/>
    <property type="evidence" value="ECO:0007669"/>
    <property type="project" value="InterPro"/>
</dbReference>
<dbReference type="FunFam" id="1.10.10.10:FF:000001">
    <property type="entry name" value="LysR family transcriptional regulator"/>
    <property type="match status" value="1"/>
</dbReference>
<dbReference type="Gene3D" id="3.40.190.290">
    <property type="match status" value="1"/>
</dbReference>
<dbReference type="InterPro" id="IPR036390">
    <property type="entry name" value="WH_DNA-bd_sf"/>
</dbReference>
<dbReference type="PANTHER" id="PTHR30537">
    <property type="entry name" value="HTH-TYPE TRANSCRIPTIONAL REGULATOR"/>
    <property type="match status" value="1"/>
</dbReference>
<dbReference type="EMBL" id="CP036200">
    <property type="protein sequence ID" value="QBF82036.1"/>
    <property type="molecule type" value="Genomic_DNA"/>
</dbReference>
<dbReference type="InterPro" id="IPR005119">
    <property type="entry name" value="LysR_subst-bd"/>
</dbReference>
<dbReference type="Pfam" id="PF03466">
    <property type="entry name" value="LysR_substrate"/>
    <property type="match status" value="1"/>
</dbReference>